<dbReference type="AlphaFoldDB" id="A0A2H3DV37"/>
<dbReference type="EMBL" id="KZ293659">
    <property type="protein sequence ID" value="PBK92133.1"/>
    <property type="molecule type" value="Genomic_DNA"/>
</dbReference>
<accession>A0A2H3DV37</accession>
<dbReference type="InParanoid" id="A0A2H3DV37"/>
<dbReference type="Proteomes" id="UP000217790">
    <property type="component" value="Unassembled WGS sequence"/>
</dbReference>
<protein>
    <submittedName>
        <fullName evidence="1">Uncharacterized protein</fullName>
    </submittedName>
</protein>
<sequence>MTANASNGPEQTDVTPEKYRDTLRAHCMDHWDWSPIVNFAHEYFTYLGLSMYTTLGPSAGHQPLGSGVDSPRFQYLEEIEEMLQRFDATGHSDQEGMVRERDGKKCFFTNLLFNTRSPVVGRVTTDAELAHICPTKLANHKNPLVYQAYGVFWDDEELTKRFATLVNSPANCLLLSHDAHKNLEEMCWAMEAIENVDRDAWDYYFVKLGGRIFPYEPADGTRMKFGAEGGRFKNNIPLPSPDLCNLRLAVTRVMRFSGAAEVVEAWKDDYDDGPKGICGVLGHPYIDMVALERLDEQLSSANS</sequence>
<gene>
    <name evidence="1" type="ORF">ARMGADRAFT_1104805</name>
</gene>
<proteinExistence type="predicted"/>
<evidence type="ECO:0000313" key="2">
    <source>
        <dbReference type="Proteomes" id="UP000217790"/>
    </source>
</evidence>
<reference evidence="2" key="1">
    <citation type="journal article" date="2017" name="Nat. Ecol. Evol.">
        <title>Genome expansion and lineage-specific genetic innovations in the forest pathogenic fungi Armillaria.</title>
        <authorList>
            <person name="Sipos G."/>
            <person name="Prasanna A.N."/>
            <person name="Walter M.C."/>
            <person name="O'Connor E."/>
            <person name="Balint B."/>
            <person name="Krizsan K."/>
            <person name="Kiss B."/>
            <person name="Hess J."/>
            <person name="Varga T."/>
            <person name="Slot J."/>
            <person name="Riley R."/>
            <person name="Boka B."/>
            <person name="Rigling D."/>
            <person name="Barry K."/>
            <person name="Lee J."/>
            <person name="Mihaltcheva S."/>
            <person name="LaButti K."/>
            <person name="Lipzen A."/>
            <person name="Waldron R."/>
            <person name="Moloney N.M."/>
            <person name="Sperisen C."/>
            <person name="Kredics L."/>
            <person name="Vagvoelgyi C."/>
            <person name="Patrignani A."/>
            <person name="Fitzpatrick D."/>
            <person name="Nagy I."/>
            <person name="Doyle S."/>
            <person name="Anderson J.B."/>
            <person name="Grigoriev I.V."/>
            <person name="Gueldener U."/>
            <person name="Muensterkoetter M."/>
            <person name="Nagy L.G."/>
        </authorList>
    </citation>
    <scope>NUCLEOTIDE SEQUENCE [LARGE SCALE GENOMIC DNA]</scope>
    <source>
        <strain evidence="2">Ar21-2</strain>
    </source>
</reference>
<dbReference type="OMA" id="CWAMEAI"/>
<evidence type="ECO:0000313" key="1">
    <source>
        <dbReference type="EMBL" id="PBK92133.1"/>
    </source>
</evidence>
<dbReference type="STRING" id="47427.A0A2H3DV37"/>
<name>A0A2H3DV37_ARMGA</name>
<organism evidence="1 2">
    <name type="scientific">Armillaria gallica</name>
    <name type="common">Bulbous honey fungus</name>
    <name type="synonym">Armillaria bulbosa</name>
    <dbReference type="NCBI Taxonomy" id="47427"/>
    <lineage>
        <taxon>Eukaryota</taxon>
        <taxon>Fungi</taxon>
        <taxon>Dikarya</taxon>
        <taxon>Basidiomycota</taxon>
        <taxon>Agaricomycotina</taxon>
        <taxon>Agaricomycetes</taxon>
        <taxon>Agaricomycetidae</taxon>
        <taxon>Agaricales</taxon>
        <taxon>Marasmiineae</taxon>
        <taxon>Physalacriaceae</taxon>
        <taxon>Armillaria</taxon>
    </lineage>
</organism>
<keyword evidence="2" id="KW-1185">Reference proteome</keyword>
<dbReference type="OrthoDB" id="2833246at2759"/>